<dbReference type="EMBL" id="CAJNRG010000008">
    <property type="protein sequence ID" value="CAF1937539.1"/>
    <property type="molecule type" value="Genomic_DNA"/>
</dbReference>
<gene>
    <name evidence="10" type="ORF">OVN521_LOCUS9899</name>
    <name evidence="9" type="ORF">UXM345_LOCUS6673</name>
    <name evidence="8" type="ORF">WKI299_LOCUS8628</name>
    <name evidence="7" type="ORF">XDN619_LOCUS163</name>
</gene>
<name>A0A819I957_9BILA</name>
<evidence type="ECO:0000256" key="3">
    <source>
        <dbReference type="ARBA" id="ARBA00022989"/>
    </source>
</evidence>
<keyword evidence="3 5" id="KW-1133">Transmembrane helix</keyword>
<dbReference type="Gene3D" id="1.20.1070.10">
    <property type="entry name" value="Rhodopsin 7-helix transmembrane proteins"/>
    <property type="match status" value="1"/>
</dbReference>
<comment type="subcellular location">
    <subcellularLocation>
        <location evidence="1">Membrane</location>
    </subcellularLocation>
</comment>
<organism evidence="10 11">
    <name type="scientific">Rotaria magnacalcarata</name>
    <dbReference type="NCBI Taxonomy" id="392030"/>
    <lineage>
        <taxon>Eukaryota</taxon>
        <taxon>Metazoa</taxon>
        <taxon>Spiralia</taxon>
        <taxon>Gnathifera</taxon>
        <taxon>Rotifera</taxon>
        <taxon>Eurotatoria</taxon>
        <taxon>Bdelloidea</taxon>
        <taxon>Philodinida</taxon>
        <taxon>Philodinidae</taxon>
        <taxon>Rotaria</taxon>
    </lineage>
</organism>
<dbReference type="CDD" id="cd14978">
    <property type="entry name" value="7tmA_FMRFamide_R-like"/>
    <property type="match status" value="1"/>
</dbReference>
<feature type="transmembrane region" description="Helical" evidence="5">
    <location>
        <begin position="62"/>
        <end position="81"/>
    </location>
</feature>
<evidence type="ECO:0000313" key="7">
    <source>
        <dbReference type="EMBL" id="CAF1937539.1"/>
    </source>
</evidence>
<dbReference type="EMBL" id="CAJOBF010000534">
    <property type="protein sequence ID" value="CAF3832189.1"/>
    <property type="molecule type" value="Genomic_DNA"/>
</dbReference>
<keyword evidence="2 5" id="KW-0812">Transmembrane</keyword>
<dbReference type="GO" id="GO:0016020">
    <property type="term" value="C:membrane"/>
    <property type="evidence" value="ECO:0007669"/>
    <property type="project" value="UniProtKB-SubCell"/>
</dbReference>
<dbReference type="PROSITE" id="PS50262">
    <property type="entry name" value="G_PROTEIN_RECEP_F1_2"/>
    <property type="match status" value="1"/>
</dbReference>
<dbReference type="PANTHER" id="PTHR46641:SF2">
    <property type="entry name" value="FMRFAMIDE RECEPTOR"/>
    <property type="match status" value="1"/>
</dbReference>
<feature type="domain" description="G-protein coupled receptors family 1 profile" evidence="6">
    <location>
        <begin position="42"/>
        <end position="340"/>
    </location>
</feature>
<comment type="caution">
    <text evidence="10">The sequence shown here is derived from an EMBL/GenBank/DDBJ whole genome shotgun (WGS) entry which is preliminary data.</text>
</comment>
<evidence type="ECO:0000256" key="5">
    <source>
        <dbReference type="SAM" id="Phobius"/>
    </source>
</evidence>
<dbReference type="Proteomes" id="UP000663887">
    <property type="component" value="Unassembled WGS sequence"/>
</dbReference>
<dbReference type="SUPFAM" id="SSF81321">
    <property type="entry name" value="Family A G protein-coupled receptor-like"/>
    <property type="match status" value="1"/>
</dbReference>
<evidence type="ECO:0000313" key="10">
    <source>
        <dbReference type="EMBL" id="CAF3908441.1"/>
    </source>
</evidence>
<keyword evidence="4 5" id="KW-0472">Membrane</keyword>
<feature type="transmembrane region" description="Helical" evidence="5">
    <location>
        <begin position="157"/>
        <end position="177"/>
    </location>
</feature>
<proteinExistence type="predicted"/>
<dbReference type="InterPro" id="IPR000276">
    <property type="entry name" value="GPCR_Rhodpsn"/>
</dbReference>
<evidence type="ECO:0000256" key="2">
    <source>
        <dbReference type="ARBA" id="ARBA00022692"/>
    </source>
</evidence>
<dbReference type="GO" id="GO:0004930">
    <property type="term" value="F:G protein-coupled receptor activity"/>
    <property type="evidence" value="ECO:0007669"/>
    <property type="project" value="InterPro"/>
</dbReference>
<feature type="transmembrane region" description="Helical" evidence="5">
    <location>
        <begin position="25"/>
        <end position="50"/>
    </location>
</feature>
<evidence type="ECO:0000313" key="8">
    <source>
        <dbReference type="EMBL" id="CAF2042800.1"/>
    </source>
</evidence>
<protein>
    <recommendedName>
        <fullName evidence="6">G-protein coupled receptors family 1 profile domain-containing protein</fullName>
    </recommendedName>
</protein>
<evidence type="ECO:0000256" key="1">
    <source>
        <dbReference type="ARBA" id="ARBA00004370"/>
    </source>
</evidence>
<feature type="transmembrane region" description="Helical" evidence="5">
    <location>
        <begin position="263"/>
        <end position="283"/>
    </location>
</feature>
<dbReference type="AlphaFoldDB" id="A0A819I957"/>
<accession>A0A819I957</accession>
<sequence length="419" mass="49193">MTNTSDQSNSACSLSDERQVLLVQYILGGWTSCIIVLFGVFSNGLSILVLGNSRMRHLSTNIYLLSLSIVNLAWLILYFGVNSFRFTLIVPKFLANRDGNDHHEYDDFVQRFSPYVVPLMNTLQLCSIYYTVAVSFDRFLYLSYGIQAEAICTVRNSLRVITCITICSILFILPHWFKYRVELNENNRPQLKLTSIGENELFRKIIHIWLYIPAVYALPFLLLIFINFFTLRLLRKFYLHRRQNLNLTSALSTQNNEQRERDITLMLIAVVLLFFICRFPMLINHIFETKFSLTSYDDRESKNSNSTRNISYDNCRSRRLFNTTVNFLQTINASANLFFYYLFGENFRETSFQLAKLVRKRVVRRRNTLVENITYYIQRQNTNANITLQNRTIDQQQQQQQQQSLILLNMEQGGSTRNI</sequence>
<evidence type="ECO:0000313" key="9">
    <source>
        <dbReference type="EMBL" id="CAF3832189.1"/>
    </source>
</evidence>
<reference evidence="10" key="1">
    <citation type="submission" date="2021-02" db="EMBL/GenBank/DDBJ databases">
        <authorList>
            <person name="Nowell W R."/>
        </authorList>
    </citation>
    <scope>NUCLEOTIDE SEQUENCE</scope>
</reference>
<dbReference type="InterPro" id="IPR017452">
    <property type="entry name" value="GPCR_Rhodpsn_7TM"/>
</dbReference>
<dbReference type="Proteomes" id="UP000663856">
    <property type="component" value="Unassembled WGS sequence"/>
</dbReference>
<keyword evidence="11" id="KW-1185">Reference proteome</keyword>
<dbReference type="Pfam" id="PF00001">
    <property type="entry name" value="7tm_1"/>
    <property type="match status" value="1"/>
</dbReference>
<dbReference type="PANTHER" id="PTHR46641">
    <property type="entry name" value="FMRFAMIDE RECEPTOR-RELATED"/>
    <property type="match status" value="1"/>
</dbReference>
<dbReference type="InterPro" id="IPR052954">
    <property type="entry name" value="GPCR-Ligand_Int"/>
</dbReference>
<dbReference type="Proteomes" id="UP000663866">
    <property type="component" value="Unassembled WGS sequence"/>
</dbReference>
<evidence type="ECO:0000256" key="4">
    <source>
        <dbReference type="ARBA" id="ARBA00023136"/>
    </source>
</evidence>
<dbReference type="Proteomes" id="UP000663842">
    <property type="component" value="Unassembled WGS sequence"/>
</dbReference>
<dbReference type="PRINTS" id="PR00237">
    <property type="entry name" value="GPCRRHODOPSN"/>
</dbReference>
<feature type="transmembrane region" description="Helical" evidence="5">
    <location>
        <begin position="208"/>
        <end position="234"/>
    </location>
</feature>
<evidence type="ECO:0000259" key="6">
    <source>
        <dbReference type="PROSITE" id="PS50262"/>
    </source>
</evidence>
<feature type="transmembrane region" description="Helical" evidence="5">
    <location>
        <begin position="115"/>
        <end position="136"/>
    </location>
</feature>
<dbReference type="EMBL" id="CAJOBG010001231">
    <property type="protein sequence ID" value="CAF3908441.1"/>
    <property type="molecule type" value="Genomic_DNA"/>
</dbReference>
<dbReference type="EMBL" id="CAJNRF010002794">
    <property type="protein sequence ID" value="CAF2042800.1"/>
    <property type="molecule type" value="Genomic_DNA"/>
</dbReference>
<evidence type="ECO:0000313" key="11">
    <source>
        <dbReference type="Proteomes" id="UP000663866"/>
    </source>
</evidence>